<evidence type="ECO:0000256" key="2">
    <source>
        <dbReference type="ARBA" id="ARBA00023157"/>
    </source>
</evidence>
<dbReference type="PANTHER" id="PTHR24276:SF98">
    <property type="entry name" value="FI18310P1-RELATED"/>
    <property type="match status" value="1"/>
</dbReference>
<sequence>MVRVITITLAAAFSTFLVSAATIHKRLIGGEYAKGGEFPFIVSIRQGGSHVCGGSLLDSTTVLTAAHCARCLDSVKAGTLDSRQGGVEVEVASAAVYPRYSGIRRRHDIAILKLATPIEESDMIRYATLPASGSDPVLNTIAVVAGWGLDGRNSGPADKLGKVNITIHERDACEEKLKLGAVEDIICAGDDGKDACEGDSGGPLVDPVTGHVIGVVTWGHCRDPPTAYARVSSYIDFITGFVGGSDSSPLFNVELKCRDLVQLVGNATGPGDAGIPSTPTGEEEEEEEEEEQGPTAFDALIAKIRELAKQCGLKENEKMTPELQKCVAQLYQEGVTRR</sequence>
<evidence type="ECO:0000256" key="1">
    <source>
        <dbReference type="ARBA" id="ARBA00007664"/>
    </source>
</evidence>
<keyword evidence="3" id="KW-0645">Protease</keyword>
<dbReference type="InterPro" id="IPR009003">
    <property type="entry name" value="Peptidase_S1_PA"/>
</dbReference>
<dbReference type="PROSITE" id="PS00135">
    <property type="entry name" value="TRYPSIN_SER"/>
    <property type="match status" value="1"/>
</dbReference>
<keyword evidence="8" id="KW-1185">Reference proteome</keyword>
<evidence type="ECO:0000313" key="7">
    <source>
        <dbReference type="EMBL" id="KJK78186.1"/>
    </source>
</evidence>
<feature type="chain" id="PRO_5002341964" description="Peptidase S1 domain-containing protein" evidence="5">
    <location>
        <begin position="21"/>
        <end position="338"/>
    </location>
</feature>
<dbReference type="Proteomes" id="UP000054544">
    <property type="component" value="Unassembled WGS sequence"/>
</dbReference>
<dbReference type="InterPro" id="IPR050430">
    <property type="entry name" value="Peptidase_S1"/>
</dbReference>
<comment type="similarity">
    <text evidence="1">Belongs to the peptidase S1 family.</text>
</comment>
<gene>
    <name evidence="7" type="ORF">H634G_06358</name>
</gene>
<keyword evidence="3" id="KW-0720">Serine protease</keyword>
<dbReference type="AlphaFoldDB" id="A0A0D9NWG6"/>
<dbReference type="GO" id="GO:0004252">
    <property type="term" value="F:serine-type endopeptidase activity"/>
    <property type="evidence" value="ECO:0007669"/>
    <property type="project" value="InterPro"/>
</dbReference>
<dbReference type="GO" id="GO:0006508">
    <property type="term" value="P:proteolysis"/>
    <property type="evidence" value="ECO:0007669"/>
    <property type="project" value="UniProtKB-KW"/>
</dbReference>
<keyword evidence="5" id="KW-0732">Signal</keyword>
<keyword evidence="3" id="KW-0378">Hydrolase</keyword>
<evidence type="ECO:0000256" key="4">
    <source>
        <dbReference type="SAM" id="MobiDB-lite"/>
    </source>
</evidence>
<dbReference type="InterPro" id="IPR001314">
    <property type="entry name" value="Peptidase_S1A"/>
</dbReference>
<dbReference type="OrthoDB" id="4915747at2759"/>
<evidence type="ECO:0000256" key="3">
    <source>
        <dbReference type="RuleBase" id="RU363034"/>
    </source>
</evidence>
<dbReference type="InterPro" id="IPR033116">
    <property type="entry name" value="TRYPSIN_SER"/>
</dbReference>
<evidence type="ECO:0000313" key="8">
    <source>
        <dbReference type="Proteomes" id="UP000054544"/>
    </source>
</evidence>
<protein>
    <recommendedName>
        <fullName evidence="6">Peptidase S1 domain-containing protein</fullName>
    </recommendedName>
</protein>
<organism evidence="7 8">
    <name type="scientific">Metarhizium anisopliae BRIP 53293</name>
    <dbReference type="NCBI Taxonomy" id="1291518"/>
    <lineage>
        <taxon>Eukaryota</taxon>
        <taxon>Fungi</taxon>
        <taxon>Dikarya</taxon>
        <taxon>Ascomycota</taxon>
        <taxon>Pezizomycotina</taxon>
        <taxon>Sordariomycetes</taxon>
        <taxon>Hypocreomycetidae</taxon>
        <taxon>Hypocreales</taxon>
        <taxon>Clavicipitaceae</taxon>
        <taxon>Metarhizium</taxon>
    </lineage>
</organism>
<feature type="region of interest" description="Disordered" evidence="4">
    <location>
        <begin position="267"/>
        <end position="296"/>
    </location>
</feature>
<dbReference type="PRINTS" id="PR00722">
    <property type="entry name" value="CHYMOTRYPSIN"/>
</dbReference>
<dbReference type="FunFam" id="2.40.10.10:FF:000068">
    <property type="entry name" value="transmembrane protease serine 2"/>
    <property type="match status" value="1"/>
</dbReference>
<dbReference type="InterPro" id="IPR018114">
    <property type="entry name" value="TRYPSIN_HIS"/>
</dbReference>
<accession>A0A0D9NWG6</accession>
<feature type="compositionally biased region" description="Acidic residues" evidence="4">
    <location>
        <begin position="281"/>
        <end position="292"/>
    </location>
</feature>
<dbReference type="EMBL" id="KE384735">
    <property type="protein sequence ID" value="KJK78186.1"/>
    <property type="molecule type" value="Genomic_DNA"/>
</dbReference>
<keyword evidence="2" id="KW-1015">Disulfide bond</keyword>
<dbReference type="CDD" id="cd00190">
    <property type="entry name" value="Tryp_SPc"/>
    <property type="match status" value="1"/>
</dbReference>
<feature type="signal peptide" evidence="5">
    <location>
        <begin position="1"/>
        <end position="20"/>
    </location>
</feature>
<dbReference type="SMART" id="SM00020">
    <property type="entry name" value="Tryp_SPc"/>
    <property type="match status" value="1"/>
</dbReference>
<dbReference type="STRING" id="1291518.A0A0D9NWG6"/>
<evidence type="ECO:0000259" key="6">
    <source>
        <dbReference type="PROSITE" id="PS50240"/>
    </source>
</evidence>
<proteinExistence type="inferred from homology"/>
<dbReference type="PANTHER" id="PTHR24276">
    <property type="entry name" value="POLYSERASE-RELATED"/>
    <property type="match status" value="1"/>
</dbReference>
<dbReference type="Gene3D" id="2.40.10.10">
    <property type="entry name" value="Trypsin-like serine proteases"/>
    <property type="match status" value="1"/>
</dbReference>
<reference evidence="8" key="1">
    <citation type="journal article" date="2014" name="BMC Genomics">
        <title>The genome sequence of the biocontrol fungus Metarhizium anisopliae and comparative genomics of Metarhizium species.</title>
        <authorList>
            <person name="Pattemore J.A."/>
            <person name="Hane J.K."/>
            <person name="Williams A.H."/>
            <person name="Wilson B.A."/>
            <person name="Stodart B.J."/>
            <person name="Ash G.J."/>
        </authorList>
    </citation>
    <scope>NUCLEOTIDE SEQUENCE [LARGE SCALE GENOMIC DNA]</scope>
    <source>
        <strain evidence="8">BRIP 53293</strain>
    </source>
</reference>
<dbReference type="PROSITE" id="PS00134">
    <property type="entry name" value="TRYPSIN_HIS"/>
    <property type="match status" value="1"/>
</dbReference>
<dbReference type="Pfam" id="PF00089">
    <property type="entry name" value="Trypsin"/>
    <property type="match status" value="1"/>
</dbReference>
<dbReference type="InterPro" id="IPR043504">
    <property type="entry name" value="Peptidase_S1_PA_chymotrypsin"/>
</dbReference>
<dbReference type="InterPro" id="IPR001254">
    <property type="entry name" value="Trypsin_dom"/>
</dbReference>
<name>A0A0D9NWG6_METAN</name>
<dbReference type="SUPFAM" id="SSF50494">
    <property type="entry name" value="Trypsin-like serine proteases"/>
    <property type="match status" value="1"/>
</dbReference>
<dbReference type="PROSITE" id="PS50240">
    <property type="entry name" value="TRYPSIN_DOM"/>
    <property type="match status" value="1"/>
</dbReference>
<feature type="domain" description="Peptidase S1" evidence="6">
    <location>
        <begin position="27"/>
        <end position="243"/>
    </location>
</feature>
<evidence type="ECO:0000256" key="5">
    <source>
        <dbReference type="SAM" id="SignalP"/>
    </source>
</evidence>